<protein>
    <submittedName>
        <fullName evidence="3">Uronate dehydrogenase</fullName>
        <ecNumber evidence="3">1.1.1.203</ecNumber>
    </submittedName>
</protein>
<evidence type="ECO:0000256" key="1">
    <source>
        <dbReference type="SAM" id="MobiDB-lite"/>
    </source>
</evidence>
<evidence type="ECO:0000313" key="4">
    <source>
        <dbReference type="Proteomes" id="UP000276888"/>
    </source>
</evidence>
<evidence type="ECO:0000313" key="3">
    <source>
        <dbReference type="EMBL" id="AZS38247.1"/>
    </source>
</evidence>
<dbReference type="Pfam" id="PF01370">
    <property type="entry name" value="Epimerase"/>
    <property type="match status" value="1"/>
</dbReference>
<dbReference type="EC" id="1.1.1.203" evidence="3"/>
<dbReference type="SUPFAM" id="SSF51735">
    <property type="entry name" value="NAD(P)-binding Rossmann-fold domains"/>
    <property type="match status" value="1"/>
</dbReference>
<dbReference type="EMBL" id="CP031423">
    <property type="protein sequence ID" value="AZS38247.1"/>
    <property type="molecule type" value="Genomic_DNA"/>
</dbReference>
<dbReference type="PANTHER" id="PTHR43103:SF6">
    <property type="entry name" value="PUTATIVE-RELATED"/>
    <property type="match status" value="1"/>
</dbReference>
<gene>
    <name evidence="3" type="primary">udh</name>
    <name evidence="3" type="ORF">CVS47_02900</name>
</gene>
<evidence type="ECO:0000259" key="2">
    <source>
        <dbReference type="Pfam" id="PF01370"/>
    </source>
</evidence>
<dbReference type="PANTHER" id="PTHR43103">
    <property type="entry name" value="NUCLEOSIDE-DIPHOSPHATE-SUGAR EPIMERASE"/>
    <property type="match status" value="1"/>
</dbReference>
<accession>A0A3Q9J083</accession>
<sequence length="328" mass="34588">MRIAVTGAAGRLGRSVVDVLRSVGHDVRAIDRDLSGGVEGIVVDLRDKAATRTALTELRPDALVHLAAIAVPFSAPESEIFTVNTSMAFDVIEAAVEAGATRVLVASSPTVLGYGPPDWTPPRLPLDESTPVAPTHAYALSKVCVEETVATFARSVPHARFASFRPCYVVPPEEWRGAPTQQGHTILERLSDPALAAVSLFNYVDARDAGEFVAAWLEAADVPSGARYIVGAADALATAPLSDLLPSYHPGTAGAAAALIGTSPAFDSSAATRDTGWVARRSWRTELSPDDLASVLRGVPREPVHVGDARRTPTHDLPVPALDQRTLS</sequence>
<keyword evidence="3" id="KW-0560">Oxidoreductase</keyword>
<dbReference type="Proteomes" id="UP000276888">
    <property type="component" value="Chromosome"/>
</dbReference>
<proteinExistence type="predicted"/>
<feature type="domain" description="NAD-dependent epimerase/dehydratase" evidence="2">
    <location>
        <begin position="3"/>
        <end position="230"/>
    </location>
</feature>
<dbReference type="InterPro" id="IPR036291">
    <property type="entry name" value="NAD(P)-bd_dom_sf"/>
</dbReference>
<dbReference type="RefSeq" id="WP_127096703.1">
    <property type="nucleotide sequence ID" value="NZ_CP031423.1"/>
</dbReference>
<name>A0A3Q9J083_9MICO</name>
<reference evidence="3 4" key="1">
    <citation type="submission" date="2018-08" db="EMBL/GenBank/DDBJ databases">
        <title>Microbacterium lemovicicum sp. nov., a bacterium isolated from a natural uranium-rich soil.</title>
        <authorList>
            <person name="ORTET P."/>
        </authorList>
    </citation>
    <scope>NUCLEOTIDE SEQUENCE [LARGE SCALE GENOMIC DNA]</scope>
    <source>
        <strain evidence="3 4">Viu22</strain>
    </source>
</reference>
<feature type="compositionally biased region" description="Basic and acidic residues" evidence="1">
    <location>
        <begin position="303"/>
        <end position="314"/>
    </location>
</feature>
<keyword evidence="4" id="KW-1185">Reference proteome</keyword>
<dbReference type="GO" id="GO:0050388">
    <property type="term" value="F:uronate dehydrogenase activity"/>
    <property type="evidence" value="ECO:0007669"/>
    <property type="project" value="UniProtKB-EC"/>
</dbReference>
<dbReference type="Gene3D" id="3.40.50.720">
    <property type="entry name" value="NAD(P)-binding Rossmann-like Domain"/>
    <property type="match status" value="1"/>
</dbReference>
<feature type="region of interest" description="Disordered" evidence="1">
    <location>
        <begin position="303"/>
        <end position="328"/>
    </location>
</feature>
<dbReference type="AlphaFoldDB" id="A0A3Q9J083"/>
<organism evidence="3 4">
    <name type="scientific">Microbacterium lemovicicum</name>
    <dbReference type="NCBI Taxonomy" id="1072463"/>
    <lineage>
        <taxon>Bacteria</taxon>
        <taxon>Bacillati</taxon>
        <taxon>Actinomycetota</taxon>
        <taxon>Actinomycetes</taxon>
        <taxon>Micrococcales</taxon>
        <taxon>Microbacteriaceae</taxon>
        <taxon>Microbacterium</taxon>
    </lineage>
</organism>
<dbReference type="OrthoDB" id="9795501at2"/>
<dbReference type="KEGG" id="mlv:CVS47_02900"/>
<dbReference type="InterPro" id="IPR001509">
    <property type="entry name" value="Epimerase_deHydtase"/>
</dbReference>